<dbReference type="EMBL" id="LTAZ01000005">
    <property type="protein sequence ID" value="KYH25346.1"/>
    <property type="molecule type" value="Genomic_DNA"/>
</dbReference>
<comment type="similarity">
    <text evidence="2">Belongs to the MscS (TC 1.A.23) family.</text>
</comment>
<keyword evidence="4 8" id="KW-0812">Transmembrane</keyword>
<evidence type="ECO:0000256" key="2">
    <source>
        <dbReference type="ARBA" id="ARBA00008017"/>
    </source>
</evidence>
<reference evidence="11 12" key="1">
    <citation type="submission" date="2016-02" db="EMBL/GenBank/DDBJ databases">
        <title>Genome sequence of Halalkalicoccus paucihalophilus DSM 24557.</title>
        <authorList>
            <person name="Poehlein A."/>
            <person name="Daniel R."/>
        </authorList>
    </citation>
    <scope>NUCLEOTIDE SEQUENCE [LARGE SCALE GENOMIC DNA]</scope>
    <source>
        <strain evidence="11 12">DSM 24557</strain>
    </source>
</reference>
<evidence type="ECO:0000256" key="1">
    <source>
        <dbReference type="ARBA" id="ARBA00004651"/>
    </source>
</evidence>
<dbReference type="PANTHER" id="PTHR30221">
    <property type="entry name" value="SMALL-CONDUCTANCE MECHANOSENSITIVE CHANNEL"/>
    <property type="match status" value="1"/>
</dbReference>
<keyword evidence="3" id="KW-1003">Cell membrane</keyword>
<dbReference type="SUPFAM" id="SSF82861">
    <property type="entry name" value="Mechanosensitive channel protein MscS (YggB), transmembrane region"/>
    <property type="match status" value="1"/>
</dbReference>
<dbReference type="InterPro" id="IPR011014">
    <property type="entry name" value="MscS_channel_TM-2"/>
</dbReference>
<evidence type="ECO:0000256" key="8">
    <source>
        <dbReference type="SAM" id="Phobius"/>
    </source>
</evidence>
<dbReference type="Pfam" id="PF21082">
    <property type="entry name" value="MS_channel_3rd"/>
    <property type="match status" value="1"/>
</dbReference>
<dbReference type="AlphaFoldDB" id="A0A151ACC0"/>
<feature type="transmembrane region" description="Helical" evidence="8">
    <location>
        <begin position="27"/>
        <end position="52"/>
    </location>
</feature>
<evidence type="ECO:0000259" key="9">
    <source>
        <dbReference type="Pfam" id="PF00924"/>
    </source>
</evidence>
<dbReference type="SUPFAM" id="SSF82689">
    <property type="entry name" value="Mechanosensitive channel protein MscS (YggB), C-terminal domain"/>
    <property type="match status" value="1"/>
</dbReference>
<dbReference type="GO" id="GO:0005886">
    <property type="term" value="C:plasma membrane"/>
    <property type="evidence" value="ECO:0007669"/>
    <property type="project" value="UniProtKB-SubCell"/>
</dbReference>
<dbReference type="InterPro" id="IPR049278">
    <property type="entry name" value="MS_channel_C"/>
</dbReference>
<dbReference type="InterPro" id="IPR010920">
    <property type="entry name" value="LSM_dom_sf"/>
</dbReference>
<feature type="domain" description="Mechanosensitive ion channel MscS C-terminal" evidence="10">
    <location>
        <begin position="269"/>
        <end position="354"/>
    </location>
</feature>
<evidence type="ECO:0000313" key="11">
    <source>
        <dbReference type="EMBL" id="KYH25346.1"/>
    </source>
</evidence>
<evidence type="ECO:0000256" key="7">
    <source>
        <dbReference type="SAM" id="MobiDB-lite"/>
    </source>
</evidence>
<feature type="domain" description="Mechanosensitive ion channel MscS" evidence="9">
    <location>
        <begin position="198"/>
        <end position="263"/>
    </location>
</feature>
<protein>
    <submittedName>
        <fullName evidence="11">Small-conductance mechanosensitive channel MscMJ</fullName>
    </submittedName>
</protein>
<dbReference type="SUPFAM" id="SSF50182">
    <property type="entry name" value="Sm-like ribonucleoproteins"/>
    <property type="match status" value="1"/>
</dbReference>
<sequence length="386" mass="43318">MYADLVAVWSVLWTLRPDPIPEIQQTYFSTIGIQLLTTAVLVVLVVLSLTFGRRLESIVEDRYDRHIGEASRIVWLLFVIAAGIYVLSVVWHVTYFVRLVLETLVIGRWTAIQQLITASIVLVAYLLIRFVNRSIDELQGTSSLTKHQSEVAYHVADIGIALGAMTLILTLWGVDLTNIFIGAGAITAIVGLAARETLAAVLAGFILLFSRPFRVGDWIEVQNHSGIVKDVTIFNTKIQTFSDEHVLVPNDIITESDLTNLSRNDQLRVEVEVGIDYETDVHHAREVVVEAVEDLDSIRSSPDPHVIAKRFADSSILLEVRVWIGEPTMRRRWNARTDAIEAIKVAFDREGITIPYPQRVQSARGERFPVEDVQSDRPTTPQVESE</sequence>
<accession>A0A151ACC0</accession>
<feature type="transmembrane region" description="Helical" evidence="8">
    <location>
        <begin position="151"/>
        <end position="173"/>
    </location>
</feature>
<dbReference type="OrthoDB" id="31543at2157"/>
<feature type="transmembrane region" description="Helical" evidence="8">
    <location>
        <begin position="73"/>
        <end position="91"/>
    </location>
</feature>
<feature type="transmembrane region" description="Helical" evidence="8">
    <location>
        <begin position="179"/>
        <end position="209"/>
    </location>
</feature>
<dbReference type="Proteomes" id="UP000075321">
    <property type="component" value="Unassembled WGS sequence"/>
</dbReference>
<dbReference type="Gene3D" id="1.10.287.1260">
    <property type="match status" value="1"/>
</dbReference>
<evidence type="ECO:0000256" key="6">
    <source>
        <dbReference type="ARBA" id="ARBA00023136"/>
    </source>
</evidence>
<dbReference type="Gene3D" id="2.30.30.60">
    <property type="match status" value="1"/>
</dbReference>
<proteinExistence type="inferred from homology"/>
<dbReference type="Pfam" id="PF00924">
    <property type="entry name" value="MS_channel_2nd"/>
    <property type="match status" value="1"/>
</dbReference>
<feature type="compositionally biased region" description="Polar residues" evidence="7">
    <location>
        <begin position="376"/>
        <end position="386"/>
    </location>
</feature>
<evidence type="ECO:0000256" key="5">
    <source>
        <dbReference type="ARBA" id="ARBA00022989"/>
    </source>
</evidence>
<dbReference type="GO" id="GO:0008381">
    <property type="term" value="F:mechanosensitive monoatomic ion channel activity"/>
    <property type="evidence" value="ECO:0007669"/>
    <property type="project" value="InterPro"/>
</dbReference>
<dbReference type="InterPro" id="IPR023408">
    <property type="entry name" value="MscS_beta-dom_sf"/>
</dbReference>
<evidence type="ECO:0000256" key="4">
    <source>
        <dbReference type="ARBA" id="ARBA00022692"/>
    </source>
</evidence>
<gene>
    <name evidence="11" type="ORF">HAPAU_20160</name>
</gene>
<evidence type="ECO:0000259" key="10">
    <source>
        <dbReference type="Pfam" id="PF21082"/>
    </source>
</evidence>
<evidence type="ECO:0000256" key="3">
    <source>
        <dbReference type="ARBA" id="ARBA00022475"/>
    </source>
</evidence>
<keyword evidence="6 8" id="KW-0472">Membrane</keyword>
<keyword evidence="12" id="KW-1185">Reference proteome</keyword>
<dbReference type="InterPro" id="IPR045275">
    <property type="entry name" value="MscS_archaea/bacteria_type"/>
</dbReference>
<name>A0A151ACC0_9EURY</name>
<dbReference type="Gene3D" id="3.30.70.100">
    <property type="match status" value="1"/>
</dbReference>
<keyword evidence="5 8" id="KW-1133">Transmembrane helix</keyword>
<evidence type="ECO:0000313" key="12">
    <source>
        <dbReference type="Proteomes" id="UP000075321"/>
    </source>
</evidence>
<comment type="caution">
    <text evidence="11">The sequence shown here is derived from an EMBL/GenBank/DDBJ whole genome shotgun (WGS) entry which is preliminary data.</text>
</comment>
<organism evidence="11 12">
    <name type="scientific">Halalkalicoccus paucihalophilus</name>
    <dbReference type="NCBI Taxonomy" id="1008153"/>
    <lineage>
        <taxon>Archaea</taxon>
        <taxon>Methanobacteriati</taxon>
        <taxon>Methanobacteriota</taxon>
        <taxon>Stenosarchaea group</taxon>
        <taxon>Halobacteria</taxon>
        <taxon>Halobacteriales</taxon>
        <taxon>Halococcaceae</taxon>
        <taxon>Halalkalicoccus</taxon>
    </lineage>
</organism>
<dbReference type="InterPro" id="IPR006685">
    <property type="entry name" value="MscS_channel_2nd"/>
</dbReference>
<dbReference type="InterPro" id="IPR011066">
    <property type="entry name" value="MscS_channel_C_sf"/>
</dbReference>
<dbReference type="RefSeq" id="WP_066382090.1">
    <property type="nucleotide sequence ID" value="NZ_LTAZ01000005.1"/>
</dbReference>
<feature type="region of interest" description="Disordered" evidence="7">
    <location>
        <begin position="363"/>
        <end position="386"/>
    </location>
</feature>
<feature type="transmembrane region" description="Helical" evidence="8">
    <location>
        <begin position="111"/>
        <end position="131"/>
    </location>
</feature>
<dbReference type="PANTHER" id="PTHR30221:SF20">
    <property type="entry name" value="SMALL-CONDUCTANCE MECHANOSENSITIVE CHANNEL"/>
    <property type="match status" value="1"/>
</dbReference>
<comment type="subcellular location">
    <subcellularLocation>
        <location evidence="1">Cell membrane</location>
        <topology evidence="1">Multi-pass membrane protein</topology>
    </subcellularLocation>
</comment>
<dbReference type="PATRIC" id="fig|1008153.3.peg.2049"/>